<evidence type="ECO:0000256" key="1">
    <source>
        <dbReference type="SAM" id="Phobius"/>
    </source>
</evidence>
<evidence type="ECO:0000313" key="3">
    <source>
        <dbReference type="EMBL" id="CAF1389496.1"/>
    </source>
</evidence>
<name>A0A815K886_ADIRI</name>
<dbReference type="Proteomes" id="UP000663852">
    <property type="component" value="Unassembled WGS sequence"/>
</dbReference>
<reference evidence="3" key="1">
    <citation type="submission" date="2021-02" db="EMBL/GenBank/DDBJ databases">
        <authorList>
            <person name="Nowell W R."/>
        </authorList>
    </citation>
    <scope>NUCLEOTIDE SEQUENCE</scope>
</reference>
<proteinExistence type="predicted"/>
<feature type="transmembrane region" description="Helical" evidence="1">
    <location>
        <begin position="58"/>
        <end position="81"/>
    </location>
</feature>
<keyword evidence="1" id="KW-0812">Transmembrane</keyword>
<feature type="transmembrane region" description="Helical" evidence="1">
    <location>
        <begin position="93"/>
        <end position="117"/>
    </location>
</feature>
<dbReference type="EMBL" id="CAJNOJ010000252">
    <property type="protein sequence ID" value="CAF1339781.1"/>
    <property type="molecule type" value="Genomic_DNA"/>
</dbReference>
<keyword evidence="1" id="KW-0472">Membrane</keyword>
<keyword evidence="4" id="KW-1185">Reference proteome</keyword>
<accession>A0A815K886</accession>
<organism evidence="3 4">
    <name type="scientific">Adineta ricciae</name>
    <name type="common">Rotifer</name>
    <dbReference type="NCBI Taxonomy" id="249248"/>
    <lineage>
        <taxon>Eukaryota</taxon>
        <taxon>Metazoa</taxon>
        <taxon>Spiralia</taxon>
        <taxon>Gnathifera</taxon>
        <taxon>Rotifera</taxon>
        <taxon>Eurotatoria</taxon>
        <taxon>Bdelloidea</taxon>
        <taxon>Adinetida</taxon>
        <taxon>Adinetidae</taxon>
        <taxon>Adineta</taxon>
    </lineage>
</organism>
<gene>
    <name evidence="2" type="ORF">EDS130_LOCUS32669</name>
    <name evidence="3" type="ORF">XAT740_LOCUS33522</name>
</gene>
<dbReference type="EMBL" id="CAJNOR010003207">
    <property type="protein sequence ID" value="CAF1389496.1"/>
    <property type="molecule type" value="Genomic_DNA"/>
</dbReference>
<evidence type="ECO:0000313" key="2">
    <source>
        <dbReference type="EMBL" id="CAF1339781.1"/>
    </source>
</evidence>
<keyword evidence="1" id="KW-1133">Transmembrane helix</keyword>
<comment type="caution">
    <text evidence="3">The sequence shown here is derived from an EMBL/GenBank/DDBJ whole genome shotgun (WGS) entry which is preliminary data.</text>
</comment>
<dbReference type="Proteomes" id="UP000663828">
    <property type="component" value="Unassembled WGS sequence"/>
</dbReference>
<evidence type="ECO:0000313" key="4">
    <source>
        <dbReference type="Proteomes" id="UP000663828"/>
    </source>
</evidence>
<protein>
    <recommendedName>
        <fullName evidence="5">Zinc-ribbon domain-containing protein</fullName>
    </recommendedName>
</protein>
<evidence type="ECO:0008006" key="5">
    <source>
        <dbReference type="Google" id="ProtNLM"/>
    </source>
</evidence>
<dbReference type="AlphaFoldDB" id="A0A815K886"/>
<sequence>MIGNARNSRSIYISMVSNGCCDTRFDTSYPNQLNGIINPDEFQESLDNVNKSVISIPLLIICVLLPFLCVLGGGALLIVGATMSSDSAANLSVLFLAIGGGILGFGLVAIIGGVCVMQAIQTSRMRKAVAKESEKYCNRLPVPCAWRLDTTTVVVAGYKGKRSSRRIHTLVIMIGATGPSETAQPSNQMSLQPAPTFAQRNQVFPSTAQFCSQCGAPRQNQIAKFCSRCGQPLSI</sequence>
<dbReference type="OrthoDB" id="10039822at2759"/>